<evidence type="ECO:0000256" key="11">
    <source>
        <dbReference type="SAM" id="MobiDB-lite"/>
    </source>
</evidence>
<dbReference type="GO" id="GO:0005737">
    <property type="term" value="C:cytoplasm"/>
    <property type="evidence" value="ECO:0007669"/>
    <property type="project" value="UniProtKB-SubCell"/>
</dbReference>
<dbReference type="GO" id="GO:0009755">
    <property type="term" value="P:hormone-mediated signaling pathway"/>
    <property type="evidence" value="ECO:0007669"/>
    <property type="project" value="TreeGrafter"/>
</dbReference>
<dbReference type="SMART" id="SM00399">
    <property type="entry name" value="ZnF_C4"/>
    <property type="match status" value="1"/>
</dbReference>
<name>A0AAD5PPU3_9CRUS</name>
<dbReference type="CDD" id="cd07166">
    <property type="entry name" value="NR_DBD_REV_ERB"/>
    <property type="match status" value="1"/>
</dbReference>
<dbReference type="Pfam" id="PF00105">
    <property type="entry name" value="zf-C4"/>
    <property type="match status" value="1"/>
</dbReference>
<evidence type="ECO:0000256" key="9">
    <source>
        <dbReference type="ARBA" id="ARBA00023170"/>
    </source>
</evidence>
<feature type="compositionally biased region" description="Polar residues" evidence="11">
    <location>
        <begin position="1011"/>
        <end position="1021"/>
    </location>
</feature>
<feature type="region of interest" description="Disordered" evidence="11">
    <location>
        <begin position="1"/>
        <end position="90"/>
    </location>
</feature>
<dbReference type="GO" id="GO:0000978">
    <property type="term" value="F:RNA polymerase II cis-regulatory region sequence-specific DNA binding"/>
    <property type="evidence" value="ECO:0007669"/>
    <property type="project" value="TreeGrafter"/>
</dbReference>
<dbReference type="PANTHER" id="PTHR24082:SF473">
    <property type="entry name" value="ECDYSONE-INDUCED PROTEIN 75B, ISOFORM B"/>
    <property type="match status" value="1"/>
</dbReference>
<dbReference type="Pfam" id="PF00104">
    <property type="entry name" value="Hormone_recep"/>
    <property type="match status" value="1"/>
</dbReference>
<evidence type="ECO:0000256" key="7">
    <source>
        <dbReference type="ARBA" id="ARBA00023125"/>
    </source>
</evidence>
<feature type="region of interest" description="Disordered" evidence="11">
    <location>
        <begin position="983"/>
        <end position="1107"/>
    </location>
</feature>
<evidence type="ECO:0000259" key="13">
    <source>
        <dbReference type="PROSITE" id="PS51843"/>
    </source>
</evidence>
<feature type="region of interest" description="Disordered" evidence="11">
    <location>
        <begin position="691"/>
        <end position="833"/>
    </location>
</feature>
<dbReference type="SUPFAM" id="SSF48508">
    <property type="entry name" value="Nuclear receptor ligand-binding domain"/>
    <property type="match status" value="1"/>
</dbReference>
<feature type="compositionally biased region" description="Low complexity" evidence="11">
    <location>
        <begin position="1075"/>
        <end position="1097"/>
    </location>
</feature>
<dbReference type="Gene3D" id="1.10.565.10">
    <property type="entry name" value="Retinoid X Receptor"/>
    <property type="match status" value="1"/>
</dbReference>
<keyword evidence="15" id="KW-1185">Reference proteome</keyword>
<feature type="region of interest" description="Disordered" evidence="11">
    <location>
        <begin position="869"/>
        <end position="902"/>
    </location>
</feature>
<proteinExistence type="inferred from homology"/>
<dbReference type="GO" id="GO:0030154">
    <property type="term" value="P:cell differentiation"/>
    <property type="evidence" value="ECO:0007669"/>
    <property type="project" value="TreeGrafter"/>
</dbReference>
<reference evidence="14 15" key="1">
    <citation type="submission" date="2022-05" db="EMBL/GenBank/DDBJ databases">
        <title>A multi-omics perspective on studying reproductive biology in Daphnia sinensis.</title>
        <authorList>
            <person name="Jia J."/>
        </authorList>
    </citation>
    <scope>NUCLEOTIDE SEQUENCE [LARGE SCALE GENOMIC DNA]</scope>
    <source>
        <strain evidence="14 15">WSL</strain>
    </source>
</reference>
<evidence type="ECO:0000256" key="3">
    <source>
        <dbReference type="ARBA" id="ARBA00022723"/>
    </source>
</evidence>
<evidence type="ECO:0000259" key="12">
    <source>
        <dbReference type="PROSITE" id="PS51030"/>
    </source>
</evidence>
<dbReference type="Proteomes" id="UP000820818">
    <property type="component" value="Linkage Group LG7"/>
</dbReference>
<keyword evidence="4" id="KW-0863">Zinc-finger</keyword>
<keyword evidence="8" id="KW-0804">Transcription</keyword>
<comment type="caution">
    <text evidence="14">The sequence shown here is derived from an EMBL/GenBank/DDBJ whole genome shotgun (WGS) entry which is preliminary data.</text>
</comment>
<evidence type="ECO:0000256" key="6">
    <source>
        <dbReference type="ARBA" id="ARBA00023015"/>
    </source>
</evidence>
<protein>
    <submittedName>
        <fullName evidence="14">E75 nuclear receptor</fullName>
    </submittedName>
</protein>
<dbReference type="InterPro" id="IPR001728">
    <property type="entry name" value="ThyrH_rcpt"/>
</dbReference>
<dbReference type="AlphaFoldDB" id="A0AAD5PPU3"/>
<dbReference type="EMBL" id="WJBH02000007">
    <property type="protein sequence ID" value="KAI9555556.1"/>
    <property type="molecule type" value="Genomic_DNA"/>
</dbReference>
<dbReference type="InterPro" id="IPR013088">
    <property type="entry name" value="Znf_NHR/GATA"/>
</dbReference>
<dbReference type="FunFam" id="1.10.565.10:FF:000029">
    <property type="entry name" value="Ecdysone-induced protein 75B, isoform B"/>
    <property type="match status" value="1"/>
</dbReference>
<evidence type="ECO:0000256" key="8">
    <source>
        <dbReference type="ARBA" id="ARBA00023163"/>
    </source>
</evidence>
<sequence length="1107" mass="119612">MAVETTVADSSETVVAIMNRGGDPEGSSSSSSSTNNSCGSEQASPDSSCVIMDEQVQTAHDPQQQQAESASAMDATTTPPPQRRQNSVIRLIRPELLMKEEQHVSDATDLTTSPPRIDVIVNPHQFQPEFRPMMQHIQQRRSIKRPLPPNGNNASAVVSSSTSPGPSSRTSPPPPQQQQPTVQQQQQRQHNSVVMGPPPPPTFLPPTPTLPPKNGAQAKAPAHGQQRIRKSTAGAHRRHLASPLDHEEPSSSIPEIEFDGTTVLCRVCGDKASGFHYGVHSCEGCKGFFRRSIQQKIQYRPCTKNQQCSILRINRNRCQYCRLKKCIAVGMSRDAVRFGRVPKREKAKILAAMQSVNARLAERSLPAEFADEVQLMQSVVRAHMETCDFTREKVQVLMADAHRQPNYTACPPTLACPLNPTPAPSNGQQQLLQDFSERFLPAIRDVVEFAKRLPGFTLLAEDDKVTLLKPGVFEVLLVRLAAMFDSQSNTMLCLNGQLLRRDALHNSSNARFLMDSMFEFAERLNSLALNDAELGLFCAVVVIAADRPGLRNVELVERMQSKLRSVLENVLNQAHPDKAGLFLELLRKIPDLRTLNTLHSEKLLAFKMTEQQQQQQQQQHYNHHPHQPTPPPTASPWHNDRDSYDEEGGAKSPMGSVSSSGAESISSGIEGTSSMSDLPLLAAVAGSAVPLMSGSSHRRRMRGPSENGSSSMSSDGEEMDSSGRSMLRIVESPPRTHSAGAGSSAGSVNGSCPYSKMRKLDSPDDSGIESGVDRYEKMSTASRSTNTSLCSSPRSSLEDKVKEVDEMQLHHHHHHHQATTSAPSVGQGGQSSVDDMPVLKRVLQAPPLFDTNSLMDEAYKPHKKFRALTRSSAGSKGDESPMRHPSVSSPPRSSPSCSSSSTSTVSVLSAALSSPPGTYSALCSALTSPPTTSSLAMSLSSGVVSSLTSTHSTLARSLMEGPKMVSTEQQRRADLIVANIMKGNVSGSSPTPSSSSSSQNYSMSPSPHSSTNGQQQRTVLTSGPLYVGSPAPSSSSSWNYNHQRASPVSPRLHSSPSPSRVAQQPESASPAGADSQPLNLSLKSPSSSPARPTTPVTHSTHYFPLHA</sequence>
<dbReference type="PRINTS" id="PR00546">
    <property type="entry name" value="THYROIDHORMR"/>
</dbReference>
<evidence type="ECO:0000256" key="10">
    <source>
        <dbReference type="ARBA" id="ARBA00023242"/>
    </source>
</evidence>
<dbReference type="PRINTS" id="PR00398">
    <property type="entry name" value="STRDHORMONER"/>
</dbReference>
<feature type="compositionally biased region" description="Basic and acidic residues" evidence="11">
    <location>
        <begin position="796"/>
        <end position="809"/>
    </location>
</feature>
<feature type="region of interest" description="Disordered" evidence="11">
    <location>
        <begin position="136"/>
        <end position="252"/>
    </location>
</feature>
<feature type="domain" description="NR LBD" evidence="13">
    <location>
        <begin position="371"/>
        <end position="625"/>
    </location>
</feature>
<keyword evidence="9 14" id="KW-0675">Receptor</keyword>
<feature type="compositionally biased region" description="Low complexity" evidence="11">
    <location>
        <begin position="650"/>
        <end position="672"/>
    </location>
</feature>
<feature type="compositionally biased region" description="Basic residues" evidence="11">
    <location>
        <begin position="226"/>
        <end position="240"/>
    </location>
</feature>
<evidence type="ECO:0000313" key="15">
    <source>
        <dbReference type="Proteomes" id="UP000820818"/>
    </source>
</evidence>
<comment type="similarity">
    <text evidence="2">Belongs to the nuclear hormone receptor family. NR1 subfamily.</text>
</comment>
<dbReference type="PROSITE" id="PS00031">
    <property type="entry name" value="NUCLEAR_REC_DBD_1"/>
    <property type="match status" value="1"/>
</dbReference>
<feature type="compositionally biased region" description="Low complexity" evidence="11">
    <location>
        <begin position="738"/>
        <end position="747"/>
    </location>
</feature>
<keyword evidence="3" id="KW-0479">Metal-binding</keyword>
<feature type="compositionally biased region" description="Low complexity" evidence="11">
    <location>
        <begin position="883"/>
        <end position="902"/>
    </location>
</feature>
<evidence type="ECO:0000256" key="2">
    <source>
        <dbReference type="ARBA" id="ARBA00008092"/>
    </source>
</evidence>
<dbReference type="GO" id="GO:0020037">
    <property type="term" value="F:heme binding"/>
    <property type="evidence" value="ECO:0007669"/>
    <property type="project" value="UniProtKB-ARBA"/>
</dbReference>
<dbReference type="SUPFAM" id="SSF57716">
    <property type="entry name" value="Glucocorticoid receptor-like (DNA-binding domain)"/>
    <property type="match status" value="1"/>
</dbReference>
<feature type="compositionally biased region" description="Low complexity" evidence="11">
    <location>
        <begin position="178"/>
        <end position="189"/>
    </location>
</feature>
<feature type="compositionally biased region" description="Low complexity" evidence="11">
    <location>
        <begin position="986"/>
        <end position="1010"/>
    </location>
</feature>
<evidence type="ECO:0000313" key="14">
    <source>
        <dbReference type="EMBL" id="KAI9555556.1"/>
    </source>
</evidence>
<accession>A0AAD5PPU3</accession>
<evidence type="ECO:0000256" key="5">
    <source>
        <dbReference type="ARBA" id="ARBA00022833"/>
    </source>
</evidence>
<comment type="subcellular location">
    <subcellularLocation>
        <location evidence="1">Cytoplasm</location>
    </subcellularLocation>
</comment>
<dbReference type="InterPro" id="IPR000536">
    <property type="entry name" value="Nucl_hrmn_rcpt_lig-bd"/>
</dbReference>
<dbReference type="PROSITE" id="PS51843">
    <property type="entry name" value="NR_LBD"/>
    <property type="match status" value="1"/>
</dbReference>
<feature type="compositionally biased region" description="Pro residues" evidence="11">
    <location>
        <begin position="196"/>
        <end position="211"/>
    </location>
</feature>
<feature type="domain" description="Nuclear receptor" evidence="12">
    <location>
        <begin position="262"/>
        <end position="338"/>
    </location>
</feature>
<dbReference type="GO" id="GO:0008270">
    <property type="term" value="F:zinc ion binding"/>
    <property type="evidence" value="ECO:0007669"/>
    <property type="project" value="UniProtKB-KW"/>
</dbReference>
<dbReference type="SMART" id="SM00430">
    <property type="entry name" value="HOLI"/>
    <property type="match status" value="1"/>
</dbReference>
<feature type="compositionally biased region" description="Low complexity" evidence="11">
    <location>
        <begin position="150"/>
        <end position="170"/>
    </location>
</feature>
<dbReference type="InterPro" id="IPR001723">
    <property type="entry name" value="Nuclear_hrmn_rcpt"/>
</dbReference>
<keyword evidence="6" id="KW-0805">Transcription regulation</keyword>
<dbReference type="PANTHER" id="PTHR24082">
    <property type="entry name" value="NUCLEAR HORMONE RECEPTOR"/>
    <property type="match status" value="1"/>
</dbReference>
<dbReference type="PROSITE" id="PS51030">
    <property type="entry name" value="NUCLEAR_REC_DBD_2"/>
    <property type="match status" value="1"/>
</dbReference>
<dbReference type="PRINTS" id="PR00047">
    <property type="entry name" value="STROIDFINGER"/>
</dbReference>
<dbReference type="FunFam" id="3.30.50.10:FF:000013">
    <property type="entry name" value="Nuclear receptor subfamily 1 group D member 2"/>
    <property type="match status" value="1"/>
</dbReference>
<feature type="compositionally biased region" description="Low complexity" evidence="11">
    <location>
        <begin position="704"/>
        <end position="714"/>
    </location>
</feature>
<keyword evidence="5" id="KW-0862">Zinc</keyword>
<organism evidence="14 15">
    <name type="scientific">Daphnia sinensis</name>
    <dbReference type="NCBI Taxonomy" id="1820382"/>
    <lineage>
        <taxon>Eukaryota</taxon>
        <taxon>Metazoa</taxon>
        <taxon>Ecdysozoa</taxon>
        <taxon>Arthropoda</taxon>
        <taxon>Crustacea</taxon>
        <taxon>Branchiopoda</taxon>
        <taxon>Diplostraca</taxon>
        <taxon>Cladocera</taxon>
        <taxon>Anomopoda</taxon>
        <taxon>Daphniidae</taxon>
        <taxon>Daphnia</taxon>
        <taxon>Daphnia similis group</taxon>
    </lineage>
</organism>
<dbReference type="GO" id="GO:0007553">
    <property type="term" value="P:regulation of ecdysteroid metabolic process"/>
    <property type="evidence" value="ECO:0007669"/>
    <property type="project" value="UniProtKB-ARBA"/>
</dbReference>
<dbReference type="GO" id="GO:0000122">
    <property type="term" value="P:negative regulation of transcription by RNA polymerase II"/>
    <property type="evidence" value="ECO:0007669"/>
    <property type="project" value="TreeGrafter"/>
</dbReference>
<evidence type="ECO:0000256" key="4">
    <source>
        <dbReference type="ARBA" id="ARBA00022771"/>
    </source>
</evidence>
<dbReference type="InterPro" id="IPR001628">
    <property type="entry name" value="Znf_hrmn_rcpt"/>
</dbReference>
<feature type="compositionally biased region" description="Low complexity" evidence="11">
    <location>
        <begin position="26"/>
        <end position="40"/>
    </location>
</feature>
<dbReference type="GO" id="GO:0045944">
    <property type="term" value="P:positive regulation of transcription by RNA polymerase II"/>
    <property type="evidence" value="ECO:0007669"/>
    <property type="project" value="TreeGrafter"/>
</dbReference>
<feature type="region of interest" description="Disordered" evidence="11">
    <location>
        <begin position="609"/>
        <end position="672"/>
    </location>
</feature>
<dbReference type="GO" id="GO:0004879">
    <property type="term" value="F:nuclear receptor activity"/>
    <property type="evidence" value="ECO:0007669"/>
    <property type="project" value="InterPro"/>
</dbReference>
<dbReference type="GO" id="GO:0018990">
    <property type="term" value="P:ecdysis, chitin-based cuticle"/>
    <property type="evidence" value="ECO:0007669"/>
    <property type="project" value="UniProtKB-ARBA"/>
</dbReference>
<keyword evidence="7" id="KW-0238">DNA-binding</keyword>
<feature type="compositionally biased region" description="Low complexity" evidence="11">
    <location>
        <begin position="611"/>
        <end position="620"/>
    </location>
</feature>
<dbReference type="InterPro" id="IPR035500">
    <property type="entry name" value="NHR-like_dom_sf"/>
</dbReference>
<dbReference type="InterPro" id="IPR050234">
    <property type="entry name" value="Nuclear_hormone_rcpt_NR1"/>
</dbReference>
<feature type="compositionally biased region" description="Polar residues" evidence="11">
    <location>
        <begin position="779"/>
        <end position="795"/>
    </location>
</feature>
<dbReference type="GO" id="GO:0035075">
    <property type="term" value="P:response to ecdysone"/>
    <property type="evidence" value="ECO:0007669"/>
    <property type="project" value="UniProtKB-ARBA"/>
</dbReference>
<evidence type="ECO:0000256" key="1">
    <source>
        <dbReference type="ARBA" id="ARBA00004496"/>
    </source>
</evidence>
<feature type="compositionally biased region" description="Low complexity" evidence="11">
    <location>
        <begin position="1046"/>
        <end position="1061"/>
    </location>
</feature>
<dbReference type="Gene3D" id="3.30.50.10">
    <property type="entry name" value="Erythroid Transcription Factor GATA-1, subunit A"/>
    <property type="match status" value="1"/>
</dbReference>
<feature type="compositionally biased region" description="Polar residues" evidence="11">
    <location>
        <begin position="55"/>
        <end position="88"/>
    </location>
</feature>
<keyword evidence="10" id="KW-0539">Nucleus</keyword>
<gene>
    <name evidence="14" type="ORF">GHT06_018071</name>
</gene>